<dbReference type="RefSeq" id="WP_157005702.1">
    <property type="nucleotide sequence ID" value="NZ_JYJA01000041.1"/>
</dbReference>
<dbReference type="OrthoDB" id="5080776at2"/>
<gene>
    <name evidence="1" type="ORF">RS82_04122</name>
</gene>
<dbReference type="EMBL" id="JYJA01000041">
    <property type="protein sequence ID" value="KJL39909.1"/>
    <property type="molecule type" value="Genomic_DNA"/>
</dbReference>
<proteinExistence type="predicted"/>
<sequence length="138" mass="15066">MTKRLLNAGKLFQSLFTRDLPEPWVAYSDLDVGSFDDIPIATHSAVIQQNGNGEDVWSVTLTVNLFLDPAGAFDRAAFVYAVIHAWDDDPEESIIPGVGAIESVDDLDAFMPASGEVLMNNKAVRHYQGAFSITAKVH</sequence>
<protein>
    <submittedName>
        <fullName evidence="1">Uncharacterized protein</fullName>
    </submittedName>
</protein>
<dbReference type="PATRIC" id="fig|69370.6.peg.4179"/>
<name>A0A0M2H7J2_MICTR</name>
<keyword evidence="2" id="KW-1185">Reference proteome</keyword>
<dbReference type="AlphaFoldDB" id="A0A0M2H7J2"/>
<organism evidence="1 2">
    <name type="scientific">Microbacterium trichothecenolyticum</name>
    <name type="common">Aureobacterium trichothecenolyticum</name>
    <dbReference type="NCBI Taxonomy" id="69370"/>
    <lineage>
        <taxon>Bacteria</taxon>
        <taxon>Bacillati</taxon>
        <taxon>Actinomycetota</taxon>
        <taxon>Actinomycetes</taxon>
        <taxon>Micrococcales</taxon>
        <taxon>Microbacteriaceae</taxon>
        <taxon>Microbacterium</taxon>
    </lineage>
</organism>
<comment type="caution">
    <text evidence="1">The sequence shown here is derived from an EMBL/GenBank/DDBJ whole genome shotgun (WGS) entry which is preliminary data.</text>
</comment>
<accession>A0A0M2H7J2</accession>
<evidence type="ECO:0000313" key="2">
    <source>
        <dbReference type="Proteomes" id="UP000034098"/>
    </source>
</evidence>
<reference evidence="1 2" key="1">
    <citation type="submission" date="2015-02" db="EMBL/GenBank/DDBJ databases">
        <title>Draft genome sequences of ten Microbacterium spp. with emphasis on heavy metal contaminated environments.</title>
        <authorList>
            <person name="Corretto E."/>
        </authorList>
    </citation>
    <scope>NUCLEOTIDE SEQUENCE [LARGE SCALE GENOMIC DNA]</scope>
    <source>
        <strain evidence="1 2">DSM 8608</strain>
    </source>
</reference>
<dbReference type="Proteomes" id="UP000034098">
    <property type="component" value="Unassembled WGS sequence"/>
</dbReference>
<evidence type="ECO:0000313" key="1">
    <source>
        <dbReference type="EMBL" id="KJL39909.1"/>
    </source>
</evidence>